<keyword evidence="4" id="KW-0456">Lyase</keyword>
<dbReference type="InterPro" id="IPR002724">
    <property type="entry name" value="Pyruvoyl-dep_arg_deCO2ase"/>
</dbReference>
<feature type="non-terminal residue" evidence="7">
    <location>
        <position position="82"/>
    </location>
</feature>
<dbReference type="PANTHER" id="PTHR40438:SF1">
    <property type="entry name" value="PYRUVOYL-DEPENDENT ARGININE DECARBOXYLASE"/>
    <property type="match status" value="1"/>
</dbReference>
<evidence type="ECO:0000256" key="1">
    <source>
        <dbReference type="ARBA" id="ARBA00001928"/>
    </source>
</evidence>
<comment type="caution">
    <text evidence="7">The sequence shown here is derived from an EMBL/GenBank/DDBJ whole genome shotgun (WGS) entry which is preliminary data.</text>
</comment>
<comment type="catalytic activity">
    <reaction evidence="6">
        <text>L-arginine + H(+) = agmatine + CO2</text>
        <dbReference type="Rhea" id="RHEA:17641"/>
        <dbReference type="ChEBI" id="CHEBI:15378"/>
        <dbReference type="ChEBI" id="CHEBI:16526"/>
        <dbReference type="ChEBI" id="CHEBI:32682"/>
        <dbReference type="ChEBI" id="CHEBI:58145"/>
        <dbReference type="EC" id="4.1.1.19"/>
    </reaction>
</comment>
<evidence type="ECO:0000256" key="4">
    <source>
        <dbReference type="ARBA" id="ARBA00023239"/>
    </source>
</evidence>
<dbReference type="Pfam" id="PF01862">
    <property type="entry name" value="PvlArgDC"/>
    <property type="match status" value="1"/>
</dbReference>
<comment type="cofactor">
    <cofactor evidence="1">
        <name>pyruvate</name>
        <dbReference type="ChEBI" id="CHEBI:15361"/>
    </cofactor>
</comment>
<dbReference type="InterPro" id="IPR016105">
    <property type="entry name" value="Pyr-dep_his/arg-deCO2ase_sand"/>
</dbReference>
<proteinExistence type="predicted"/>
<dbReference type="Gene3D" id="3.50.20.10">
    <property type="entry name" value="Pyruvoyl-Dependent Histidine Decarboxylase, subunit B"/>
    <property type="match status" value="1"/>
</dbReference>
<protein>
    <recommendedName>
        <fullName evidence="2">arginine decarboxylase</fullName>
        <ecNumber evidence="2">4.1.1.19</ecNumber>
    </recommendedName>
</protein>
<accession>X0YKJ8</accession>
<dbReference type="GO" id="GO:0008792">
    <property type="term" value="F:arginine decarboxylase activity"/>
    <property type="evidence" value="ECO:0007669"/>
    <property type="project" value="UniProtKB-EC"/>
</dbReference>
<dbReference type="GO" id="GO:0006527">
    <property type="term" value="P:L-arginine catabolic process"/>
    <property type="evidence" value="ECO:0007669"/>
    <property type="project" value="InterPro"/>
</dbReference>
<dbReference type="PANTHER" id="PTHR40438">
    <property type="entry name" value="PYRUVOYL-DEPENDENT ARGININE DECARBOXYLASE"/>
    <property type="match status" value="1"/>
</dbReference>
<evidence type="ECO:0000256" key="3">
    <source>
        <dbReference type="ARBA" id="ARBA00022793"/>
    </source>
</evidence>
<sequence length="82" mass="8862">MNNYIELGNRVPSQFFTTSGKGESDAGSKGLPFETGSYDAALNDAGIQNANIVKYTSVMATGLEEISREEGEKNIKWGQVVE</sequence>
<dbReference type="InterPro" id="IPR016104">
    <property type="entry name" value="Pyr-dep_his/arg-deCO2ase"/>
</dbReference>
<dbReference type="AlphaFoldDB" id="X0YKJ8"/>
<evidence type="ECO:0000256" key="6">
    <source>
        <dbReference type="ARBA" id="ARBA00049309"/>
    </source>
</evidence>
<organism evidence="7">
    <name type="scientific">marine sediment metagenome</name>
    <dbReference type="NCBI Taxonomy" id="412755"/>
    <lineage>
        <taxon>unclassified sequences</taxon>
        <taxon>metagenomes</taxon>
        <taxon>ecological metagenomes</taxon>
    </lineage>
</organism>
<evidence type="ECO:0000256" key="5">
    <source>
        <dbReference type="ARBA" id="ARBA00023317"/>
    </source>
</evidence>
<keyword evidence="5" id="KW-0670">Pyruvate</keyword>
<evidence type="ECO:0000256" key="2">
    <source>
        <dbReference type="ARBA" id="ARBA00012426"/>
    </source>
</evidence>
<reference evidence="7" key="1">
    <citation type="journal article" date="2014" name="Front. Microbiol.">
        <title>High frequency of phylogenetically diverse reductive dehalogenase-homologous genes in deep subseafloor sedimentary metagenomes.</title>
        <authorList>
            <person name="Kawai M."/>
            <person name="Futagami T."/>
            <person name="Toyoda A."/>
            <person name="Takaki Y."/>
            <person name="Nishi S."/>
            <person name="Hori S."/>
            <person name="Arai W."/>
            <person name="Tsubouchi T."/>
            <person name="Morono Y."/>
            <person name="Uchiyama I."/>
            <person name="Ito T."/>
            <person name="Fujiyama A."/>
            <person name="Inagaki F."/>
            <person name="Takami H."/>
        </authorList>
    </citation>
    <scope>NUCLEOTIDE SEQUENCE</scope>
    <source>
        <strain evidence="7">Expedition CK06-06</strain>
    </source>
</reference>
<dbReference type="EC" id="4.1.1.19" evidence="2"/>
<name>X0YKJ8_9ZZZZ</name>
<keyword evidence="3" id="KW-0210">Decarboxylase</keyword>
<gene>
    <name evidence="7" type="ORF">S01H1_78909</name>
</gene>
<dbReference type="EMBL" id="BARS01053142">
    <property type="protein sequence ID" value="GAG49073.1"/>
    <property type="molecule type" value="Genomic_DNA"/>
</dbReference>
<dbReference type="SUPFAM" id="SSF56271">
    <property type="entry name" value="Pyruvoyl-dependent histidine and arginine decarboxylases"/>
    <property type="match status" value="1"/>
</dbReference>
<evidence type="ECO:0000313" key="7">
    <source>
        <dbReference type="EMBL" id="GAG49073.1"/>
    </source>
</evidence>